<evidence type="ECO:0000313" key="2">
    <source>
        <dbReference type="Proteomes" id="UP000465035"/>
    </source>
</evidence>
<organism evidence="1 2">
    <name type="scientific">Lentilactobacillus hilgardii</name>
    <name type="common">Lactobacillus hilgardii</name>
    <dbReference type="NCBI Taxonomy" id="1588"/>
    <lineage>
        <taxon>Bacteria</taxon>
        <taxon>Bacillati</taxon>
        <taxon>Bacillota</taxon>
        <taxon>Bacilli</taxon>
        <taxon>Lactobacillales</taxon>
        <taxon>Lactobacillaceae</taxon>
        <taxon>Lentilactobacillus</taxon>
    </lineage>
</organism>
<accession>A0A6P1E6T3</accession>
<dbReference type="GeneID" id="69058619"/>
<sequence length="143" mass="16148">MKPQDLRRYAKIVSDIIDSTQSNGEDLNADYEVLRKSIDDKTVSDLGSDRLTQIKTHFQSGTDKYQDNVNKLEQAPVPVKILGKHKILVRAYADYADACQDMTDSLNPEDASIDAEKFNRSEKDQENHIAKVSDVTTRIMGML</sequence>
<evidence type="ECO:0008006" key="3">
    <source>
        <dbReference type="Google" id="ProtNLM"/>
    </source>
</evidence>
<evidence type="ECO:0000313" key="1">
    <source>
        <dbReference type="EMBL" id="QHB52428.1"/>
    </source>
</evidence>
<dbReference type="AlphaFoldDB" id="A0A6P1E6T3"/>
<protein>
    <recommendedName>
        <fullName evidence="3">DUF2383 domain-containing protein</fullName>
    </recommendedName>
</protein>
<dbReference type="EMBL" id="CP047121">
    <property type="protein sequence ID" value="QHB52428.1"/>
    <property type="molecule type" value="Genomic_DNA"/>
</dbReference>
<proteinExistence type="predicted"/>
<dbReference type="Proteomes" id="UP000465035">
    <property type="component" value="Chromosome"/>
</dbReference>
<name>A0A6P1E6T3_LENHI</name>
<reference evidence="1 2" key="1">
    <citation type="submission" date="2019-12" db="EMBL/GenBank/DDBJ databases">
        <title>Lactobacillus hilgardii FLUB.</title>
        <authorList>
            <person name="Gustaw K."/>
        </authorList>
    </citation>
    <scope>NUCLEOTIDE SEQUENCE [LARGE SCALE GENOMIC DNA]</scope>
    <source>
        <strain evidence="1 2">FLUB</strain>
    </source>
</reference>
<gene>
    <name evidence="1" type="ORF">GQR93_09590</name>
</gene>
<dbReference type="SMR" id="A0A6P1E6T3"/>
<dbReference type="RefSeq" id="WP_003554745.1">
    <property type="nucleotide sequence ID" value="NZ_CABKOL010000102.1"/>
</dbReference>